<dbReference type="PANTHER" id="PTHR43586">
    <property type="entry name" value="CYSTEINE DESULFURASE"/>
    <property type="match status" value="1"/>
</dbReference>
<keyword evidence="1" id="KW-0663">Pyridoxal phosphate</keyword>
<gene>
    <name evidence="4" type="ORF">ACFFJC_01455</name>
</gene>
<dbReference type="InterPro" id="IPR015424">
    <property type="entry name" value="PyrdxlP-dep_Trfase"/>
</dbReference>
<dbReference type="EMBL" id="JBHLWK010000005">
    <property type="protein sequence ID" value="MFC0202930.1"/>
    <property type="molecule type" value="Genomic_DNA"/>
</dbReference>
<sequence>MGPIAMTRRGLLAAAGAAPIAARAATPAALAAALPDRAAFAPMAATYLDSGTMHPIPLGARAAVQRYLDQRTAMDGHYPTDAVEKRVKDGFARLINAAPEEIAFVQSTTAGEQLVIEALDFPSGGGRIVTDTLHFFGSFYLYQELARQGVDVAWLRPDQGRISVEAYERAITPSTRLVALSLVSTYNGFEHDLKRICDIAHARGALVYADIIHAAGTIPIDVRASGVDFAASASYKWLMGDFGLGFLYARADLRARLKRTRFGYYQLAGFTPHVYPFDPPGDTIADTVPRDDMEGLFAGGTRSHTVLAQLDWTLDYILGLGIERIVAHRLPLLARLRAGLRDKGYAIVTPEGSRTPLVTCALEGAYARLSDPLKAANVRITLSRNRFRVCPSVFTEEQDIDRLLSALPRA</sequence>
<dbReference type="Gene3D" id="3.90.1150.10">
    <property type="entry name" value="Aspartate Aminotransferase, domain 1"/>
    <property type="match status" value="1"/>
</dbReference>
<keyword evidence="4" id="KW-0808">Transferase</keyword>
<keyword evidence="2" id="KW-0732">Signal</keyword>
<dbReference type="Gene3D" id="3.40.640.10">
    <property type="entry name" value="Type I PLP-dependent aspartate aminotransferase-like (Major domain)"/>
    <property type="match status" value="1"/>
</dbReference>
<protein>
    <submittedName>
        <fullName evidence="4">Aminotransferase class V-fold PLP-dependent enzyme</fullName>
    </submittedName>
</protein>
<dbReference type="InterPro" id="IPR015422">
    <property type="entry name" value="PyrdxlP-dep_Trfase_small"/>
</dbReference>
<evidence type="ECO:0000313" key="5">
    <source>
        <dbReference type="Proteomes" id="UP001589798"/>
    </source>
</evidence>
<dbReference type="Pfam" id="PF00266">
    <property type="entry name" value="Aminotran_5"/>
    <property type="match status" value="1"/>
</dbReference>
<name>A0ABV6CQC1_9SPHN</name>
<keyword evidence="4" id="KW-0032">Aminotransferase</keyword>
<comment type="caution">
    <text evidence="4">The sequence shown here is derived from an EMBL/GenBank/DDBJ whole genome shotgun (WGS) entry which is preliminary data.</text>
</comment>
<dbReference type="InterPro" id="IPR000192">
    <property type="entry name" value="Aminotrans_V_dom"/>
</dbReference>
<dbReference type="InterPro" id="IPR006311">
    <property type="entry name" value="TAT_signal"/>
</dbReference>
<dbReference type="Proteomes" id="UP001589798">
    <property type="component" value="Unassembled WGS sequence"/>
</dbReference>
<feature type="signal peptide" evidence="2">
    <location>
        <begin position="1"/>
        <end position="24"/>
    </location>
</feature>
<evidence type="ECO:0000259" key="3">
    <source>
        <dbReference type="Pfam" id="PF00266"/>
    </source>
</evidence>
<dbReference type="RefSeq" id="WP_379485803.1">
    <property type="nucleotide sequence ID" value="NZ_JBHLWK010000005.1"/>
</dbReference>
<feature type="domain" description="Aminotransferase class V" evidence="3">
    <location>
        <begin position="85"/>
        <end position="364"/>
    </location>
</feature>
<dbReference type="SUPFAM" id="SSF53383">
    <property type="entry name" value="PLP-dependent transferases"/>
    <property type="match status" value="1"/>
</dbReference>
<proteinExistence type="predicted"/>
<dbReference type="PANTHER" id="PTHR43586:SF15">
    <property type="entry name" value="BLR3095 PROTEIN"/>
    <property type="match status" value="1"/>
</dbReference>
<keyword evidence="5" id="KW-1185">Reference proteome</keyword>
<evidence type="ECO:0000256" key="1">
    <source>
        <dbReference type="ARBA" id="ARBA00022898"/>
    </source>
</evidence>
<dbReference type="PROSITE" id="PS51318">
    <property type="entry name" value="TAT"/>
    <property type="match status" value="1"/>
</dbReference>
<dbReference type="InterPro" id="IPR015421">
    <property type="entry name" value="PyrdxlP-dep_Trfase_major"/>
</dbReference>
<dbReference type="GO" id="GO:0008483">
    <property type="term" value="F:transaminase activity"/>
    <property type="evidence" value="ECO:0007669"/>
    <property type="project" value="UniProtKB-KW"/>
</dbReference>
<feature type="chain" id="PRO_5047459477" evidence="2">
    <location>
        <begin position="25"/>
        <end position="410"/>
    </location>
</feature>
<reference evidence="4 5" key="1">
    <citation type="submission" date="2024-09" db="EMBL/GenBank/DDBJ databases">
        <authorList>
            <person name="Sun Q."/>
            <person name="Mori K."/>
        </authorList>
    </citation>
    <scope>NUCLEOTIDE SEQUENCE [LARGE SCALE GENOMIC DNA]</scope>
    <source>
        <strain evidence="4 5">CCM 7706</strain>
    </source>
</reference>
<evidence type="ECO:0000313" key="4">
    <source>
        <dbReference type="EMBL" id="MFC0202930.1"/>
    </source>
</evidence>
<evidence type="ECO:0000256" key="2">
    <source>
        <dbReference type="SAM" id="SignalP"/>
    </source>
</evidence>
<organism evidence="4 5">
    <name type="scientific">Novosphingobium soli</name>
    <dbReference type="NCBI Taxonomy" id="574956"/>
    <lineage>
        <taxon>Bacteria</taxon>
        <taxon>Pseudomonadati</taxon>
        <taxon>Pseudomonadota</taxon>
        <taxon>Alphaproteobacteria</taxon>
        <taxon>Sphingomonadales</taxon>
        <taxon>Sphingomonadaceae</taxon>
        <taxon>Novosphingobium</taxon>
    </lineage>
</organism>
<accession>A0ABV6CQC1</accession>